<feature type="domain" description="PTS EIIC type-1" evidence="10">
    <location>
        <begin position="104"/>
        <end position="463"/>
    </location>
</feature>
<keyword evidence="4" id="KW-0762">Sugar transport</keyword>
<evidence type="ECO:0000256" key="6">
    <source>
        <dbReference type="ARBA" id="ARBA00022692"/>
    </source>
</evidence>
<dbReference type="InterPro" id="IPR013013">
    <property type="entry name" value="PTS_EIIC_1"/>
</dbReference>
<evidence type="ECO:0000313" key="12">
    <source>
        <dbReference type="Proteomes" id="UP000526125"/>
    </source>
</evidence>
<feature type="transmembrane region" description="Helical" evidence="9">
    <location>
        <begin position="292"/>
        <end position="315"/>
    </location>
</feature>
<evidence type="ECO:0000259" key="10">
    <source>
        <dbReference type="PROSITE" id="PS51103"/>
    </source>
</evidence>
<gene>
    <name evidence="11" type="ORF">HP552_21250</name>
</gene>
<dbReference type="GO" id="GO:0015771">
    <property type="term" value="P:trehalose transport"/>
    <property type="evidence" value="ECO:0007669"/>
    <property type="project" value="TreeGrafter"/>
</dbReference>
<dbReference type="InterPro" id="IPR050558">
    <property type="entry name" value="PTS_Sugar-Specific_Components"/>
</dbReference>
<feature type="transmembrane region" description="Helical" evidence="9">
    <location>
        <begin position="360"/>
        <end position="381"/>
    </location>
</feature>
<keyword evidence="6 9" id="KW-0812">Transmembrane</keyword>
<feature type="transmembrane region" description="Helical" evidence="9">
    <location>
        <begin position="212"/>
        <end position="235"/>
    </location>
</feature>
<protein>
    <submittedName>
        <fullName evidence="11">PTS transporter subunit EIIC</fullName>
    </submittedName>
</protein>
<keyword evidence="12" id="KW-1185">Reference proteome</keyword>
<feature type="transmembrane region" description="Helical" evidence="9">
    <location>
        <begin position="432"/>
        <end position="454"/>
    </location>
</feature>
<comment type="caution">
    <text evidence="11">The sequence shown here is derived from an EMBL/GenBank/DDBJ whole genome shotgun (WGS) entry which is preliminary data.</text>
</comment>
<proteinExistence type="predicted"/>
<feature type="transmembrane region" description="Helical" evidence="9">
    <location>
        <begin position="247"/>
        <end position="272"/>
    </location>
</feature>
<dbReference type="Proteomes" id="UP000526125">
    <property type="component" value="Unassembled WGS sequence"/>
</dbReference>
<evidence type="ECO:0000256" key="5">
    <source>
        <dbReference type="ARBA" id="ARBA00022683"/>
    </source>
</evidence>
<name>A0A7Y6BZD9_9BACL</name>
<feature type="transmembrane region" description="Helical" evidence="9">
    <location>
        <begin position="327"/>
        <end position="348"/>
    </location>
</feature>
<dbReference type="GO" id="GO:0009401">
    <property type="term" value="P:phosphoenolpyruvate-dependent sugar phosphotransferase system"/>
    <property type="evidence" value="ECO:0007669"/>
    <property type="project" value="UniProtKB-KW"/>
</dbReference>
<evidence type="ECO:0000256" key="1">
    <source>
        <dbReference type="ARBA" id="ARBA00004651"/>
    </source>
</evidence>
<evidence type="ECO:0000256" key="8">
    <source>
        <dbReference type="ARBA" id="ARBA00023136"/>
    </source>
</evidence>
<comment type="subcellular location">
    <subcellularLocation>
        <location evidence="1">Cell membrane</location>
        <topology evidence="1">Multi-pass membrane protein</topology>
    </subcellularLocation>
</comment>
<dbReference type="AlphaFoldDB" id="A0A7Y6BZD9"/>
<evidence type="ECO:0000256" key="4">
    <source>
        <dbReference type="ARBA" id="ARBA00022597"/>
    </source>
</evidence>
<keyword evidence="5" id="KW-0598">Phosphotransferase system</keyword>
<evidence type="ECO:0000256" key="3">
    <source>
        <dbReference type="ARBA" id="ARBA00022475"/>
    </source>
</evidence>
<feature type="transmembrane region" description="Helical" evidence="9">
    <location>
        <begin position="113"/>
        <end position="136"/>
    </location>
</feature>
<evidence type="ECO:0000256" key="9">
    <source>
        <dbReference type="SAM" id="Phobius"/>
    </source>
</evidence>
<evidence type="ECO:0000256" key="2">
    <source>
        <dbReference type="ARBA" id="ARBA00022448"/>
    </source>
</evidence>
<dbReference type="GO" id="GO:0090589">
    <property type="term" value="F:protein-phosphocysteine-trehalose phosphotransferase system transporter activity"/>
    <property type="evidence" value="ECO:0007669"/>
    <property type="project" value="TreeGrafter"/>
</dbReference>
<dbReference type="PANTHER" id="PTHR30175">
    <property type="entry name" value="PHOSPHOTRANSFERASE SYSTEM TRANSPORT PROTEIN"/>
    <property type="match status" value="1"/>
</dbReference>
<feature type="transmembrane region" description="Helical" evidence="9">
    <location>
        <begin position="181"/>
        <end position="200"/>
    </location>
</feature>
<evidence type="ECO:0000313" key="11">
    <source>
        <dbReference type="EMBL" id="NUU77744.1"/>
    </source>
</evidence>
<organism evidence="11 12">
    <name type="scientific">Paenibacillus xylanilyticus</name>
    <dbReference type="NCBI Taxonomy" id="248903"/>
    <lineage>
        <taxon>Bacteria</taxon>
        <taxon>Bacillati</taxon>
        <taxon>Bacillota</taxon>
        <taxon>Bacilli</taxon>
        <taxon>Bacillales</taxon>
        <taxon>Paenibacillaceae</taxon>
        <taxon>Paenibacillus</taxon>
    </lineage>
</organism>
<dbReference type="Pfam" id="PF02378">
    <property type="entry name" value="PTS_EIIC"/>
    <property type="match status" value="1"/>
</dbReference>
<dbReference type="InterPro" id="IPR003352">
    <property type="entry name" value="PTS_EIIC"/>
</dbReference>
<dbReference type="PROSITE" id="PS51103">
    <property type="entry name" value="PTS_EIIC_TYPE_1"/>
    <property type="match status" value="1"/>
</dbReference>
<sequence length="463" mass="50504">MMDRKMKEILKLAGGKENIKQLTREDQVTRMILEDSRKVDMSVPAATDLDATIRITGGECFLTLRDDSSDYYRLLRDMSTGEISHDHPQRETKRTYQKSLSILHFISEVFKPLMPAILGAAVLKIVLAFIALINIYNSSDLSSLLQSQTYMIFKSIGDSAFYLLPILVAVSTAYRLKSNMYVAAAIGGLMFHPQISYILSGEEEVQFMGVPMVSQAAFFSATLWIIMTILAASYVERVVERISPKGLKGIFAPALTFGIFVPLVLMVLGPIGAWIDKRMPVAVNSLLGDAPVVAVMLLGAVFALMLLAGLHYWLFPLILNELMVNGFSVIIPAMLVAYIAQAGAALAAGLRSREPEFRKLAFWAAGTALLGVPEPAIYAVNMRRRASFYAALIGGAIGGLYFGVLSVKSFALSESASLLEIPSFMEDGTLNVLHTCIGLLLAFCASGLLAYWMAGRAAKSKQV</sequence>
<keyword evidence="7 9" id="KW-1133">Transmembrane helix</keyword>
<dbReference type="GO" id="GO:0008982">
    <property type="term" value="F:protein-N(PI)-phosphohistidine-sugar phosphotransferase activity"/>
    <property type="evidence" value="ECO:0007669"/>
    <property type="project" value="InterPro"/>
</dbReference>
<keyword evidence="8 9" id="KW-0472">Membrane</keyword>
<dbReference type="GO" id="GO:0005886">
    <property type="term" value="C:plasma membrane"/>
    <property type="evidence" value="ECO:0007669"/>
    <property type="project" value="UniProtKB-SubCell"/>
</dbReference>
<dbReference type="RefSeq" id="WP_175397379.1">
    <property type="nucleotide sequence ID" value="NZ_JABMCB010000192.1"/>
</dbReference>
<evidence type="ECO:0000256" key="7">
    <source>
        <dbReference type="ARBA" id="ARBA00022989"/>
    </source>
</evidence>
<feature type="transmembrane region" description="Helical" evidence="9">
    <location>
        <begin position="388"/>
        <end position="412"/>
    </location>
</feature>
<keyword evidence="2" id="KW-0813">Transport</keyword>
<reference evidence="11 12" key="1">
    <citation type="submission" date="2020-05" db="EMBL/GenBank/DDBJ databases">
        <title>Genome Sequencing of Type Strains.</title>
        <authorList>
            <person name="Lemaire J.F."/>
            <person name="Inderbitzin P."/>
            <person name="Gregorio O.A."/>
            <person name="Collins S.B."/>
            <person name="Wespe N."/>
            <person name="Knight-Connoni V."/>
        </authorList>
    </citation>
    <scope>NUCLEOTIDE SEQUENCE [LARGE SCALE GENOMIC DNA]</scope>
    <source>
        <strain evidence="11 12">LMG 21957</strain>
    </source>
</reference>
<accession>A0A7Y6BZD9</accession>
<feature type="transmembrane region" description="Helical" evidence="9">
    <location>
        <begin position="156"/>
        <end position="174"/>
    </location>
</feature>
<keyword evidence="3" id="KW-1003">Cell membrane</keyword>
<dbReference type="EMBL" id="JABMCB010000192">
    <property type="protein sequence ID" value="NUU77744.1"/>
    <property type="molecule type" value="Genomic_DNA"/>
</dbReference>
<dbReference type="PANTHER" id="PTHR30175:SF1">
    <property type="entry name" value="PTS SYSTEM ARBUTIN-, CELLOBIOSE-, AND SALICIN-SPECIFIC EIIBC COMPONENT-RELATED"/>
    <property type="match status" value="1"/>
</dbReference>